<feature type="domain" description="Response regulatory" evidence="8">
    <location>
        <begin position="4"/>
        <end position="122"/>
    </location>
</feature>
<dbReference type="Gene3D" id="3.40.50.180">
    <property type="entry name" value="Methylesterase CheB, C-terminal domain"/>
    <property type="match status" value="1"/>
</dbReference>
<dbReference type="Pfam" id="PF01339">
    <property type="entry name" value="CheB_methylest"/>
    <property type="match status" value="1"/>
</dbReference>
<dbReference type="GO" id="GO:0050568">
    <property type="term" value="F:protein-glutamine glutaminase activity"/>
    <property type="evidence" value="ECO:0007669"/>
    <property type="project" value="UniProtKB-UniRule"/>
</dbReference>
<evidence type="ECO:0000259" key="8">
    <source>
        <dbReference type="PROSITE" id="PS50110"/>
    </source>
</evidence>
<dbReference type="GO" id="GO:0005737">
    <property type="term" value="C:cytoplasm"/>
    <property type="evidence" value="ECO:0007669"/>
    <property type="project" value="UniProtKB-SubCell"/>
</dbReference>
<evidence type="ECO:0000259" key="9">
    <source>
        <dbReference type="PROSITE" id="PS50122"/>
    </source>
</evidence>
<dbReference type="InterPro" id="IPR001789">
    <property type="entry name" value="Sig_transdc_resp-reg_receiver"/>
</dbReference>
<dbReference type="InterPro" id="IPR008248">
    <property type="entry name" value="CheB-like"/>
</dbReference>
<dbReference type="CDD" id="cd16432">
    <property type="entry name" value="CheB_Rec"/>
    <property type="match status" value="1"/>
</dbReference>
<dbReference type="SUPFAM" id="SSF52738">
    <property type="entry name" value="Methylesterase CheB, C-terminal domain"/>
    <property type="match status" value="1"/>
</dbReference>
<dbReference type="Proteomes" id="UP000886043">
    <property type="component" value="Unassembled WGS sequence"/>
</dbReference>
<feature type="active site" evidence="5 6">
    <location>
        <position position="290"/>
    </location>
</feature>
<dbReference type="AlphaFoldDB" id="A0A7C3CSY8"/>
<evidence type="ECO:0000256" key="2">
    <source>
        <dbReference type="ARBA" id="ARBA00022500"/>
    </source>
</evidence>
<name>A0A7C3CSY8_9BACT</name>
<sequence length="352" mass="38531">MRIRVLIVDDSPVIRRLLREALSKEADLEVIGAARDGREAVEMVRALRPDVVTLDIEMPVMDGLTALREIRRIAPRTRVIMFSTLTEKGARETIEALSLGAFDFVTKPKGSSLTQSLQRIKEELIPKIRAAMPRTPAPRLPAPPRPPVFKPPLVRPGVYAVVGIGISTGGPKALMEVIPRLPGTFPVPVLIVQHMPPMFTTQLARSLDRLSPLRVKEAQQGEPVQKGTVYIAPGDYHMEVRASGRTKHIHLHQGPPENGCRPAVDPLFRSLAETYGGAVVGVVMTGMGHDGREGARKIKEKGGLVIAQDEKTSTVFGMPRAVIEAGLADLVLPLAEIPSKLQEIFLMRRRSI</sequence>
<evidence type="ECO:0000313" key="10">
    <source>
        <dbReference type="EMBL" id="HFC98314.1"/>
    </source>
</evidence>
<dbReference type="PROSITE" id="PS50110">
    <property type="entry name" value="RESPONSE_REGULATORY"/>
    <property type="match status" value="1"/>
</dbReference>
<dbReference type="NCBIfam" id="NF001965">
    <property type="entry name" value="PRK00742.1"/>
    <property type="match status" value="1"/>
</dbReference>
<dbReference type="EMBL" id="DRMH01000101">
    <property type="protein sequence ID" value="HFC98314.1"/>
    <property type="molecule type" value="Genomic_DNA"/>
</dbReference>
<comment type="catalytic activity">
    <reaction evidence="5">
        <text>L-glutaminyl-[protein] + H2O = L-glutamyl-[protein] + NH4(+)</text>
        <dbReference type="Rhea" id="RHEA:16441"/>
        <dbReference type="Rhea" id="RHEA-COMP:10207"/>
        <dbReference type="Rhea" id="RHEA-COMP:10208"/>
        <dbReference type="ChEBI" id="CHEBI:15377"/>
        <dbReference type="ChEBI" id="CHEBI:28938"/>
        <dbReference type="ChEBI" id="CHEBI:29973"/>
        <dbReference type="ChEBI" id="CHEBI:30011"/>
        <dbReference type="EC" id="3.5.1.44"/>
    </reaction>
</comment>
<evidence type="ECO:0000256" key="4">
    <source>
        <dbReference type="ARBA" id="ARBA00048267"/>
    </source>
</evidence>
<keyword evidence="5 7" id="KW-0597">Phosphoprotein</keyword>
<comment type="domain">
    <text evidence="5">Contains a C-terminal catalytic domain, and an N-terminal region which modulates catalytic activity.</text>
</comment>
<dbReference type="PROSITE" id="PS50122">
    <property type="entry name" value="CHEB"/>
    <property type="match status" value="1"/>
</dbReference>
<evidence type="ECO:0000256" key="6">
    <source>
        <dbReference type="PROSITE-ProRule" id="PRU00050"/>
    </source>
</evidence>
<keyword evidence="1 5" id="KW-0963">Cytoplasm</keyword>
<organism evidence="10">
    <name type="scientific">Thermosulfurimonas dismutans</name>
    <dbReference type="NCBI Taxonomy" id="999894"/>
    <lineage>
        <taxon>Bacteria</taxon>
        <taxon>Pseudomonadati</taxon>
        <taxon>Thermodesulfobacteriota</taxon>
        <taxon>Thermodesulfobacteria</taxon>
        <taxon>Thermodesulfobacteriales</taxon>
        <taxon>Thermodesulfobacteriaceae</taxon>
        <taxon>Thermosulfurimonas</taxon>
    </lineage>
</organism>
<evidence type="ECO:0000256" key="7">
    <source>
        <dbReference type="PROSITE-ProRule" id="PRU00169"/>
    </source>
</evidence>
<comment type="PTM">
    <text evidence="5">Phosphorylated by CheA. Phosphorylation of the N-terminal regulatory domain activates the methylesterase activity.</text>
</comment>
<comment type="function">
    <text evidence="5">Involved in chemotaxis. Part of a chemotaxis signal transduction system that modulates chemotaxis in response to various stimuli. Catalyzes the demethylation of specific methylglutamate residues introduced into the chemoreceptors (methyl-accepting chemotaxis proteins or MCP) by CheR. Also mediates the irreversible deamidation of specific glutamine residues to glutamic acid.</text>
</comment>
<dbReference type="EC" id="3.5.1.44" evidence="5"/>
<keyword evidence="2 5" id="KW-0145">Chemotaxis</keyword>
<proteinExistence type="inferred from homology"/>
<dbReference type="Pfam" id="PF00072">
    <property type="entry name" value="Response_reg"/>
    <property type="match status" value="1"/>
</dbReference>
<dbReference type="InterPro" id="IPR011006">
    <property type="entry name" value="CheY-like_superfamily"/>
</dbReference>
<dbReference type="SUPFAM" id="SSF52172">
    <property type="entry name" value="CheY-like"/>
    <property type="match status" value="1"/>
</dbReference>
<evidence type="ECO:0000256" key="1">
    <source>
        <dbReference type="ARBA" id="ARBA00022490"/>
    </source>
</evidence>
<dbReference type="InterPro" id="IPR035909">
    <property type="entry name" value="CheB_C"/>
</dbReference>
<comment type="catalytic activity">
    <reaction evidence="4 5">
        <text>[protein]-L-glutamate 5-O-methyl ester + H2O = L-glutamyl-[protein] + methanol + H(+)</text>
        <dbReference type="Rhea" id="RHEA:23236"/>
        <dbReference type="Rhea" id="RHEA-COMP:10208"/>
        <dbReference type="Rhea" id="RHEA-COMP:10311"/>
        <dbReference type="ChEBI" id="CHEBI:15377"/>
        <dbReference type="ChEBI" id="CHEBI:15378"/>
        <dbReference type="ChEBI" id="CHEBI:17790"/>
        <dbReference type="ChEBI" id="CHEBI:29973"/>
        <dbReference type="ChEBI" id="CHEBI:82795"/>
        <dbReference type="EC" id="3.1.1.61"/>
    </reaction>
</comment>
<dbReference type="GO" id="GO:0006935">
    <property type="term" value="P:chemotaxis"/>
    <property type="evidence" value="ECO:0007669"/>
    <property type="project" value="UniProtKB-UniRule"/>
</dbReference>
<dbReference type="InterPro" id="IPR000673">
    <property type="entry name" value="Sig_transdc_resp-reg_Me-estase"/>
</dbReference>
<comment type="similarity">
    <text evidence="5">Belongs to the CheB family.</text>
</comment>
<protein>
    <recommendedName>
        <fullName evidence="5">Protein-glutamate methylesterase/protein-glutamine glutaminase</fullName>
        <ecNumber evidence="5">3.1.1.61</ecNumber>
        <ecNumber evidence="5">3.5.1.44</ecNumber>
    </recommendedName>
</protein>
<comment type="subcellular location">
    <subcellularLocation>
        <location evidence="5">Cytoplasm</location>
    </subcellularLocation>
</comment>
<reference evidence="10" key="1">
    <citation type="journal article" date="2020" name="mSystems">
        <title>Genome- and Community-Level Interaction Insights into Carbon Utilization and Element Cycling Functions of Hydrothermarchaeota in Hydrothermal Sediment.</title>
        <authorList>
            <person name="Zhou Z."/>
            <person name="Liu Y."/>
            <person name="Xu W."/>
            <person name="Pan J."/>
            <person name="Luo Z.H."/>
            <person name="Li M."/>
        </authorList>
    </citation>
    <scope>NUCLEOTIDE SEQUENCE [LARGE SCALE GENOMIC DNA]</scope>
    <source>
        <strain evidence="10">HyVt-483</strain>
    </source>
</reference>
<feature type="active site" evidence="5 6">
    <location>
        <position position="167"/>
    </location>
</feature>
<dbReference type="PANTHER" id="PTHR42872:SF6">
    <property type="entry name" value="PROTEIN-GLUTAMATE METHYLESTERASE_PROTEIN-GLUTAMINE GLUTAMINASE"/>
    <property type="match status" value="1"/>
</dbReference>
<feature type="domain" description="CheB-type methylesterase" evidence="9">
    <location>
        <begin position="156"/>
        <end position="341"/>
    </location>
</feature>
<dbReference type="PIRSF" id="PIRSF000876">
    <property type="entry name" value="RR_chemtxs_CheB"/>
    <property type="match status" value="1"/>
</dbReference>
<dbReference type="EC" id="3.1.1.61" evidence="5"/>
<dbReference type="GO" id="GO:0008984">
    <property type="term" value="F:protein-glutamate methylesterase activity"/>
    <property type="evidence" value="ECO:0007669"/>
    <property type="project" value="UniProtKB-UniRule"/>
</dbReference>
<dbReference type="CDD" id="cd17541">
    <property type="entry name" value="REC_CheB-like"/>
    <property type="match status" value="1"/>
</dbReference>
<dbReference type="GO" id="GO:0000156">
    <property type="term" value="F:phosphorelay response regulator activity"/>
    <property type="evidence" value="ECO:0007669"/>
    <property type="project" value="InterPro"/>
</dbReference>
<feature type="active site" evidence="5 6">
    <location>
        <position position="194"/>
    </location>
</feature>
<dbReference type="Gene3D" id="3.40.50.2300">
    <property type="match status" value="1"/>
</dbReference>
<keyword evidence="3 5" id="KW-0378">Hydrolase</keyword>
<dbReference type="HAMAP" id="MF_00099">
    <property type="entry name" value="CheB_chemtxs"/>
    <property type="match status" value="1"/>
</dbReference>
<feature type="modified residue" description="4-aspartylphosphate" evidence="5 7">
    <location>
        <position position="55"/>
    </location>
</feature>
<evidence type="ECO:0000256" key="5">
    <source>
        <dbReference type="HAMAP-Rule" id="MF_00099"/>
    </source>
</evidence>
<comment type="caution">
    <text evidence="10">The sequence shown here is derived from an EMBL/GenBank/DDBJ whole genome shotgun (WGS) entry which is preliminary data.</text>
</comment>
<accession>A0A7C3CSY8</accession>
<dbReference type="SMART" id="SM00448">
    <property type="entry name" value="REC"/>
    <property type="match status" value="1"/>
</dbReference>
<dbReference type="PANTHER" id="PTHR42872">
    <property type="entry name" value="PROTEIN-GLUTAMATE METHYLESTERASE/PROTEIN-GLUTAMINE GLUTAMINASE"/>
    <property type="match status" value="1"/>
</dbReference>
<evidence type="ECO:0000256" key="3">
    <source>
        <dbReference type="ARBA" id="ARBA00022801"/>
    </source>
</evidence>
<gene>
    <name evidence="5" type="primary">cheB</name>
    <name evidence="10" type="ORF">ENJ40_07655</name>
</gene>